<name>A0ABU0QEM0_STRAH</name>
<evidence type="ECO:0000256" key="1">
    <source>
        <dbReference type="SAM" id="MobiDB-lite"/>
    </source>
</evidence>
<dbReference type="Gene3D" id="2.60.120.10">
    <property type="entry name" value="Jelly Rolls"/>
    <property type="match status" value="1"/>
</dbReference>
<gene>
    <name evidence="3" type="ORF">QFZ56_007161</name>
</gene>
<protein>
    <submittedName>
        <fullName evidence="3">Quercetin dioxygenase-like cupin family protein</fullName>
    </submittedName>
</protein>
<dbReference type="SUPFAM" id="SSF51182">
    <property type="entry name" value="RmlC-like cupins"/>
    <property type="match status" value="1"/>
</dbReference>
<organism evidence="3 4">
    <name type="scientific">Streptomyces achromogenes</name>
    <dbReference type="NCBI Taxonomy" id="67255"/>
    <lineage>
        <taxon>Bacteria</taxon>
        <taxon>Bacillati</taxon>
        <taxon>Actinomycetota</taxon>
        <taxon>Actinomycetes</taxon>
        <taxon>Kitasatosporales</taxon>
        <taxon>Streptomycetaceae</taxon>
        <taxon>Streptomyces</taxon>
    </lineage>
</organism>
<evidence type="ECO:0000259" key="2">
    <source>
        <dbReference type="Pfam" id="PF07883"/>
    </source>
</evidence>
<dbReference type="EMBL" id="JAUSYA010000001">
    <property type="protein sequence ID" value="MDQ0688198.1"/>
    <property type="molecule type" value="Genomic_DNA"/>
</dbReference>
<accession>A0ABU0QEM0</accession>
<comment type="caution">
    <text evidence="3">The sequence shown here is derived from an EMBL/GenBank/DDBJ whole genome shotgun (WGS) entry which is preliminary data.</text>
</comment>
<sequence>MTPADLPDTAGPGGLRRARRPGPPAAPGDRRVNCRPPVGSRAAAEPAPVLLADGLLTERLALAAPEGTRVVVADYEIPPGGTLPWHYHDGRVVAVVTAGVLTRTLADGSECVTPTGACIVEPVGPRGVHMAENRGSGPLRICALFFLPRDCALSTRADPPAAAAPD</sequence>
<keyword evidence="4" id="KW-1185">Reference proteome</keyword>
<dbReference type="Proteomes" id="UP001243364">
    <property type="component" value="Unassembled WGS sequence"/>
</dbReference>
<evidence type="ECO:0000313" key="3">
    <source>
        <dbReference type="EMBL" id="MDQ0688198.1"/>
    </source>
</evidence>
<dbReference type="InterPro" id="IPR013096">
    <property type="entry name" value="Cupin_2"/>
</dbReference>
<evidence type="ECO:0000313" key="4">
    <source>
        <dbReference type="Proteomes" id="UP001243364"/>
    </source>
</evidence>
<dbReference type="Pfam" id="PF07883">
    <property type="entry name" value="Cupin_2"/>
    <property type="match status" value="1"/>
</dbReference>
<feature type="region of interest" description="Disordered" evidence="1">
    <location>
        <begin position="1"/>
        <end position="41"/>
    </location>
</feature>
<dbReference type="InterPro" id="IPR011051">
    <property type="entry name" value="RmlC_Cupin_sf"/>
</dbReference>
<feature type="domain" description="Cupin type-2" evidence="2">
    <location>
        <begin position="75"/>
        <end position="142"/>
    </location>
</feature>
<proteinExistence type="predicted"/>
<dbReference type="InterPro" id="IPR014710">
    <property type="entry name" value="RmlC-like_jellyroll"/>
</dbReference>
<reference evidence="3 4" key="1">
    <citation type="submission" date="2023-07" db="EMBL/GenBank/DDBJ databases">
        <title>Comparative genomics of wheat-associated soil bacteria to identify genetic determinants of phenazine resistance.</title>
        <authorList>
            <person name="Mouncey N."/>
        </authorList>
    </citation>
    <scope>NUCLEOTIDE SEQUENCE [LARGE SCALE GENOMIC DNA]</scope>
    <source>
        <strain evidence="3 4">W4I19-2</strain>
    </source>
</reference>